<dbReference type="RefSeq" id="XP_016760354.1">
    <property type="nucleotide sequence ID" value="XM_016909012.1"/>
</dbReference>
<reference evidence="1 2" key="1">
    <citation type="journal article" date="2012" name="PLoS Pathog.">
        <title>Diverse lifestyles and strategies of plant pathogenesis encoded in the genomes of eighteen Dothideomycetes fungi.</title>
        <authorList>
            <person name="Ohm R.A."/>
            <person name="Feau N."/>
            <person name="Henrissat B."/>
            <person name="Schoch C.L."/>
            <person name="Horwitz B.A."/>
            <person name="Barry K.W."/>
            <person name="Condon B.J."/>
            <person name="Copeland A.C."/>
            <person name="Dhillon B."/>
            <person name="Glaser F."/>
            <person name="Hesse C.N."/>
            <person name="Kosti I."/>
            <person name="LaButti K."/>
            <person name="Lindquist E.A."/>
            <person name="Lucas S."/>
            <person name="Salamov A.A."/>
            <person name="Bradshaw R.E."/>
            <person name="Ciuffetti L."/>
            <person name="Hamelin R.C."/>
            <person name="Kema G.H.J."/>
            <person name="Lawrence C."/>
            <person name="Scott J.A."/>
            <person name="Spatafora J.W."/>
            <person name="Turgeon B.G."/>
            <person name="de Wit P.J.G.M."/>
            <person name="Zhong S."/>
            <person name="Goodwin S.B."/>
            <person name="Grigoriev I.V."/>
        </authorList>
    </citation>
    <scope>NUCLEOTIDE SEQUENCE [LARGE SCALE GENOMIC DNA]</scope>
    <source>
        <strain evidence="1 2">SO2202</strain>
    </source>
</reference>
<evidence type="ECO:0000313" key="1">
    <source>
        <dbReference type="EMBL" id="EMF12233.1"/>
    </source>
</evidence>
<dbReference type="EMBL" id="KB456265">
    <property type="protein sequence ID" value="EMF12233.1"/>
    <property type="molecule type" value="Genomic_DNA"/>
</dbReference>
<dbReference type="OMA" id="ENVPIYN"/>
<dbReference type="GeneID" id="27906149"/>
<name>N1QFY3_SPHMS</name>
<dbReference type="AlphaFoldDB" id="N1QFY3"/>
<gene>
    <name evidence="1" type="ORF">SEPMUDRAFT_46779</name>
</gene>
<evidence type="ECO:0000313" key="2">
    <source>
        <dbReference type="Proteomes" id="UP000016931"/>
    </source>
</evidence>
<accession>N1QFY3</accession>
<protein>
    <submittedName>
        <fullName evidence="1">Uncharacterized protein</fullName>
    </submittedName>
</protein>
<dbReference type="eggNOG" id="ENOG502SD76">
    <property type="taxonomic scope" value="Eukaryota"/>
</dbReference>
<dbReference type="OrthoDB" id="5405126at2759"/>
<keyword evidence="2" id="KW-1185">Reference proteome</keyword>
<organism evidence="1 2">
    <name type="scientific">Sphaerulina musiva (strain SO2202)</name>
    <name type="common">Poplar stem canker fungus</name>
    <name type="synonym">Septoria musiva</name>
    <dbReference type="NCBI Taxonomy" id="692275"/>
    <lineage>
        <taxon>Eukaryota</taxon>
        <taxon>Fungi</taxon>
        <taxon>Dikarya</taxon>
        <taxon>Ascomycota</taxon>
        <taxon>Pezizomycotina</taxon>
        <taxon>Dothideomycetes</taxon>
        <taxon>Dothideomycetidae</taxon>
        <taxon>Mycosphaerellales</taxon>
        <taxon>Mycosphaerellaceae</taxon>
        <taxon>Sphaerulina</taxon>
    </lineage>
</organism>
<sequence>MASLCTRCSLRLQRQSQPSRLITRTFCQSTTRPVEFPTFTPSTNKTLNDTLAAYRDKHLVPAFLTRREQQLIFSPHKKDYLKENPTTIELGGQEIKLQWFDRHTERPARMKLVKAALEQIFQSKDGRDWENVAKLLQALKEVHKAPLEEKVQDKIVRKAVRQGQISQVLKMLQHADKTSMSLKSGLVLKTLVMGVRDTAQRSGWEKEHVIRALEMLQRIAQLLETEQHGAGRNIVEGDPRMDPFILGVQLELVSVYAYKHNQGVDENETVARYADRLLCSIGEEQLDASVLETKLVLREQGPHSEFQHAVPILHGVFLANKMLGEEMPQAEEARRLIAAYEHTLSGLAAILEGRAPAQGSYDHSALEAWRRMIRD</sequence>
<proteinExistence type="predicted"/>
<dbReference type="HOGENOM" id="CLU_047846_0_1_1"/>
<dbReference type="Proteomes" id="UP000016931">
    <property type="component" value="Unassembled WGS sequence"/>
</dbReference>